<sequence>MGFDELLFVTSSIVLCIVTKTGSSVLNGRRIEGVPRWRPQNKEYHGNRASLIVWTGYLSGLIGSKVLASVILLAPIEATACGNHMAGLPELFHGIIFCCLVF</sequence>
<protein>
    <submittedName>
        <fullName evidence="1">Uncharacterized protein</fullName>
    </submittedName>
</protein>
<dbReference type="EMBL" id="BMAT01009210">
    <property type="protein sequence ID" value="GFS01481.1"/>
    <property type="molecule type" value="Genomic_DNA"/>
</dbReference>
<accession>A0AAV4HXR8</accession>
<dbReference type="AlphaFoldDB" id="A0AAV4HXR8"/>
<dbReference type="Proteomes" id="UP000762676">
    <property type="component" value="Unassembled WGS sequence"/>
</dbReference>
<evidence type="ECO:0000313" key="2">
    <source>
        <dbReference type="Proteomes" id="UP000762676"/>
    </source>
</evidence>
<organism evidence="1 2">
    <name type="scientific">Elysia marginata</name>
    <dbReference type="NCBI Taxonomy" id="1093978"/>
    <lineage>
        <taxon>Eukaryota</taxon>
        <taxon>Metazoa</taxon>
        <taxon>Spiralia</taxon>
        <taxon>Lophotrochozoa</taxon>
        <taxon>Mollusca</taxon>
        <taxon>Gastropoda</taxon>
        <taxon>Heterobranchia</taxon>
        <taxon>Euthyneura</taxon>
        <taxon>Panpulmonata</taxon>
        <taxon>Sacoglossa</taxon>
        <taxon>Placobranchoidea</taxon>
        <taxon>Plakobranchidae</taxon>
        <taxon>Elysia</taxon>
    </lineage>
</organism>
<name>A0AAV4HXR8_9GAST</name>
<evidence type="ECO:0000313" key="1">
    <source>
        <dbReference type="EMBL" id="GFS01481.1"/>
    </source>
</evidence>
<keyword evidence="2" id="KW-1185">Reference proteome</keyword>
<proteinExistence type="predicted"/>
<comment type="caution">
    <text evidence="1">The sequence shown here is derived from an EMBL/GenBank/DDBJ whole genome shotgun (WGS) entry which is preliminary data.</text>
</comment>
<gene>
    <name evidence="1" type="ORF">ElyMa_004582500</name>
</gene>
<reference evidence="1 2" key="1">
    <citation type="journal article" date="2021" name="Elife">
        <title>Chloroplast acquisition without the gene transfer in kleptoplastic sea slugs, Plakobranchus ocellatus.</title>
        <authorList>
            <person name="Maeda T."/>
            <person name="Takahashi S."/>
            <person name="Yoshida T."/>
            <person name="Shimamura S."/>
            <person name="Takaki Y."/>
            <person name="Nagai Y."/>
            <person name="Toyoda A."/>
            <person name="Suzuki Y."/>
            <person name="Arimoto A."/>
            <person name="Ishii H."/>
            <person name="Satoh N."/>
            <person name="Nishiyama T."/>
            <person name="Hasebe M."/>
            <person name="Maruyama T."/>
            <person name="Minagawa J."/>
            <person name="Obokata J."/>
            <person name="Shigenobu S."/>
        </authorList>
    </citation>
    <scope>NUCLEOTIDE SEQUENCE [LARGE SCALE GENOMIC DNA]</scope>
</reference>